<dbReference type="Proteomes" id="UP000324351">
    <property type="component" value="Unassembled WGS sequence"/>
</dbReference>
<evidence type="ECO:0000259" key="2">
    <source>
        <dbReference type="PROSITE" id="PS51387"/>
    </source>
</evidence>
<evidence type="ECO:0000256" key="1">
    <source>
        <dbReference type="ARBA" id="ARBA00023002"/>
    </source>
</evidence>
<sequence>MATRSTAPTGSSATWRNWCGLETAHGLRAVTPAGVDDVVAEVRRAAGRGETVKVAGTGHSFTGIARPEHTLLLPGGLTGITSVDREAMTVTALAGTPLKVLNAELERLGLSLHNMGDIAEQTLAGATSTGTHGTGGRAAGLAAQVVGLELVTGTGELVRACADENPDVLDHARVGLGALGVLVSLTFAVEPLFLLRAEEQPLSWDEGLATFDELVAGHDHVDMYWFPHTDRLLTKRNTRMGTDLSQADPLPRWRHRLDDDFLSNSVFGLQTAALNRFPRAIPRANLLASRLLGARTYTDVAHKVFTTERRVVFREMEYAVPREAGLTALAEARQLLEASGLNVSFPVEIRVAPADDVPLSTAYGRDSLYLAFHVHRATDHVRYFALMEAVMKDHGGRPHWGKLHTRDAEELAGLYPHFDKFLALRDRLDPGRVFTNHYLRRVLGS</sequence>
<dbReference type="InterPro" id="IPR016167">
    <property type="entry name" value="FAD-bd_PCMH_sub1"/>
</dbReference>
<dbReference type="PANTHER" id="PTHR43762:SF1">
    <property type="entry name" value="D-ARABINONO-1,4-LACTONE OXIDASE"/>
    <property type="match status" value="1"/>
</dbReference>
<dbReference type="AlphaFoldDB" id="A0A5B1M8D3"/>
<dbReference type="GO" id="GO:0016020">
    <property type="term" value="C:membrane"/>
    <property type="evidence" value="ECO:0007669"/>
    <property type="project" value="InterPro"/>
</dbReference>
<accession>A0A5B1M8D3</accession>
<dbReference type="InterPro" id="IPR016166">
    <property type="entry name" value="FAD-bd_PCMH"/>
</dbReference>
<dbReference type="Pfam" id="PF01565">
    <property type="entry name" value="FAD_binding_4"/>
    <property type="match status" value="1"/>
</dbReference>
<dbReference type="EMBL" id="VUJW01000001">
    <property type="protein sequence ID" value="KAA1429073.1"/>
    <property type="molecule type" value="Genomic_DNA"/>
</dbReference>
<keyword evidence="4" id="KW-1185">Reference proteome</keyword>
<dbReference type="InterPro" id="IPR016169">
    <property type="entry name" value="FAD-bd_PCMH_sub2"/>
</dbReference>
<dbReference type="InterPro" id="IPR007173">
    <property type="entry name" value="ALO_C"/>
</dbReference>
<feature type="domain" description="FAD-binding PCMH-type" evidence="2">
    <location>
        <begin position="22"/>
        <end position="192"/>
    </location>
</feature>
<reference evidence="3 4" key="1">
    <citation type="submission" date="2019-09" db="EMBL/GenBank/DDBJ databases">
        <title>Nocardioides panacisoli sp. nov., isolated from the soil of a ginseng field.</title>
        <authorList>
            <person name="Cho C."/>
        </authorList>
    </citation>
    <scope>NUCLEOTIDE SEQUENCE [LARGE SCALE GENOMIC DNA]</scope>
    <source>
        <strain evidence="3 4">BN140041</strain>
    </source>
</reference>
<dbReference type="SUPFAM" id="SSF56176">
    <property type="entry name" value="FAD-binding/transporter-associated domain-like"/>
    <property type="match status" value="1"/>
</dbReference>
<dbReference type="InterPro" id="IPR016171">
    <property type="entry name" value="Vanillyl_alc_oxidase_C-sub2"/>
</dbReference>
<dbReference type="GO" id="GO:0071949">
    <property type="term" value="F:FAD binding"/>
    <property type="evidence" value="ECO:0007669"/>
    <property type="project" value="InterPro"/>
</dbReference>
<dbReference type="Gene3D" id="3.30.43.10">
    <property type="entry name" value="Uridine Diphospho-n-acetylenolpyruvylglucosamine Reductase, domain 2"/>
    <property type="match status" value="1"/>
</dbReference>
<dbReference type="GO" id="GO:0003885">
    <property type="term" value="F:D-arabinono-1,4-lactone oxidase activity"/>
    <property type="evidence" value="ECO:0007669"/>
    <property type="project" value="InterPro"/>
</dbReference>
<dbReference type="GO" id="GO:0080049">
    <property type="term" value="F:L-gulono-1,4-lactone dehydrogenase activity"/>
    <property type="evidence" value="ECO:0007669"/>
    <property type="project" value="TreeGrafter"/>
</dbReference>
<proteinExistence type="predicted"/>
<dbReference type="Gene3D" id="1.10.45.10">
    <property type="entry name" value="Vanillyl-alcohol Oxidase, Chain A, domain 4"/>
    <property type="match status" value="1"/>
</dbReference>
<dbReference type="PANTHER" id="PTHR43762">
    <property type="entry name" value="L-GULONOLACTONE OXIDASE"/>
    <property type="match status" value="1"/>
</dbReference>
<dbReference type="NCBIfam" id="TIGR01679">
    <property type="entry name" value="bact_FAD_ox"/>
    <property type="match status" value="1"/>
</dbReference>
<keyword evidence="1" id="KW-0560">Oxidoreductase</keyword>
<dbReference type="Pfam" id="PF04030">
    <property type="entry name" value="ALO"/>
    <property type="match status" value="1"/>
</dbReference>
<reference evidence="3 4" key="2">
    <citation type="submission" date="2019-09" db="EMBL/GenBank/DDBJ databases">
        <authorList>
            <person name="Jin C."/>
        </authorList>
    </citation>
    <scope>NUCLEOTIDE SEQUENCE [LARGE SCALE GENOMIC DNA]</scope>
    <source>
        <strain evidence="3 4">BN140041</strain>
    </source>
</reference>
<dbReference type="PIRSF" id="PIRSF000136">
    <property type="entry name" value="LGO_GLO"/>
    <property type="match status" value="1"/>
</dbReference>
<dbReference type="Gene3D" id="3.30.465.10">
    <property type="match status" value="1"/>
</dbReference>
<evidence type="ECO:0000313" key="3">
    <source>
        <dbReference type="EMBL" id="KAA1429073.1"/>
    </source>
</evidence>
<dbReference type="InterPro" id="IPR010031">
    <property type="entry name" value="FAD_lactone_oxidase-like"/>
</dbReference>
<dbReference type="InterPro" id="IPR036318">
    <property type="entry name" value="FAD-bd_PCMH-like_sf"/>
</dbReference>
<dbReference type="RefSeq" id="WP_149748695.1">
    <property type="nucleotide sequence ID" value="NZ_VUJW01000001.1"/>
</dbReference>
<dbReference type="InterPro" id="IPR006094">
    <property type="entry name" value="Oxid_FAD_bind_N"/>
</dbReference>
<gene>
    <name evidence="3" type="ORF">F0U47_02405</name>
</gene>
<dbReference type="PROSITE" id="PS51387">
    <property type="entry name" value="FAD_PCMH"/>
    <property type="match status" value="1"/>
</dbReference>
<organism evidence="3 4">
    <name type="scientific">Nocardioides antri</name>
    <dbReference type="NCBI Taxonomy" id="2607659"/>
    <lineage>
        <taxon>Bacteria</taxon>
        <taxon>Bacillati</taxon>
        <taxon>Actinomycetota</taxon>
        <taxon>Actinomycetes</taxon>
        <taxon>Propionibacteriales</taxon>
        <taxon>Nocardioidaceae</taxon>
        <taxon>Nocardioides</taxon>
    </lineage>
</organism>
<name>A0A5B1M8D3_9ACTN</name>
<evidence type="ECO:0000313" key="4">
    <source>
        <dbReference type="Proteomes" id="UP000324351"/>
    </source>
</evidence>
<comment type="caution">
    <text evidence="3">The sequence shown here is derived from an EMBL/GenBank/DDBJ whole genome shotgun (WGS) entry which is preliminary data.</text>
</comment>
<protein>
    <submittedName>
        <fullName evidence="3">FAD-binding protein</fullName>
    </submittedName>
</protein>
<dbReference type="Gene3D" id="3.30.70.2520">
    <property type="match status" value="1"/>
</dbReference>